<name>A0A1C3UM47_9HYPH</name>
<evidence type="ECO:0000313" key="4">
    <source>
        <dbReference type="Proteomes" id="UP000186228"/>
    </source>
</evidence>
<dbReference type="AlphaFoldDB" id="A0A1C3UM47"/>
<dbReference type="EMBL" id="FMAC01000002">
    <property type="protein sequence ID" value="SCB16531.1"/>
    <property type="molecule type" value="Genomic_DNA"/>
</dbReference>
<protein>
    <submittedName>
        <fullName evidence="3">CRISPR associated protein Cas2</fullName>
    </submittedName>
</protein>
<dbReference type="Pfam" id="PF09827">
    <property type="entry name" value="CRISPR_Cas2"/>
    <property type="match status" value="1"/>
</dbReference>
<dbReference type="RefSeq" id="WP_075852421.1">
    <property type="nucleotide sequence ID" value="NZ_FMAC01000002.1"/>
</dbReference>
<dbReference type="Proteomes" id="UP000186228">
    <property type="component" value="Unassembled WGS sequence"/>
</dbReference>
<dbReference type="GO" id="GO:0004518">
    <property type="term" value="F:nuclease activity"/>
    <property type="evidence" value="ECO:0007669"/>
    <property type="project" value="UniProtKB-KW"/>
</dbReference>
<proteinExistence type="predicted"/>
<keyword evidence="1" id="KW-0540">Nuclease</keyword>
<dbReference type="GO" id="GO:0016787">
    <property type="term" value="F:hydrolase activity"/>
    <property type="evidence" value="ECO:0007669"/>
    <property type="project" value="UniProtKB-KW"/>
</dbReference>
<sequence length="89" mass="10123">MAKYVVAYDLMKQGQNYECIIAKIKQYGTWAHVQESVWFIVTNSTATQVRDNLQSCLDANDKLIVAGLTGEAAWFGHNQEISDWLKQNL</sequence>
<gene>
    <name evidence="3" type="ORF">GA0061100_102624</name>
</gene>
<keyword evidence="4" id="KW-1185">Reference proteome</keyword>
<dbReference type="InterPro" id="IPR019199">
    <property type="entry name" value="Virulence_VapD/CRISPR_Cas2"/>
</dbReference>
<reference evidence="4" key="1">
    <citation type="submission" date="2016-08" db="EMBL/GenBank/DDBJ databases">
        <authorList>
            <person name="Varghese N."/>
            <person name="Submissions Spin"/>
        </authorList>
    </citation>
    <scope>NUCLEOTIDE SEQUENCE [LARGE SCALE GENOMIC DNA]</scope>
    <source>
        <strain evidence="4">CCBAU 57015</strain>
    </source>
</reference>
<evidence type="ECO:0000256" key="2">
    <source>
        <dbReference type="ARBA" id="ARBA00022801"/>
    </source>
</evidence>
<dbReference type="OrthoDB" id="2656750at2"/>
<accession>A0A1C3UM47</accession>
<keyword evidence="2" id="KW-0378">Hydrolase</keyword>
<organism evidence="3 4">
    <name type="scientific">Rhizobium hainanense</name>
    <dbReference type="NCBI Taxonomy" id="52131"/>
    <lineage>
        <taxon>Bacteria</taxon>
        <taxon>Pseudomonadati</taxon>
        <taxon>Pseudomonadota</taxon>
        <taxon>Alphaproteobacteria</taxon>
        <taxon>Hyphomicrobiales</taxon>
        <taxon>Rhizobiaceae</taxon>
        <taxon>Rhizobium/Agrobacterium group</taxon>
        <taxon>Rhizobium</taxon>
    </lineage>
</organism>
<evidence type="ECO:0000313" key="3">
    <source>
        <dbReference type="EMBL" id="SCB16531.1"/>
    </source>
</evidence>
<dbReference type="STRING" id="52131.GA0061100_102624"/>
<evidence type="ECO:0000256" key="1">
    <source>
        <dbReference type="ARBA" id="ARBA00022722"/>
    </source>
</evidence>